<name>A0A8J5KLV1_ZINOF</name>
<evidence type="ECO:0000313" key="1">
    <source>
        <dbReference type="EMBL" id="KAG6489001.1"/>
    </source>
</evidence>
<protein>
    <submittedName>
        <fullName evidence="1">Uncharacterized protein</fullName>
    </submittedName>
</protein>
<dbReference type="Proteomes" id="UP000734854">
    <property type="component" value="Unassembled WGS sequence"/>
</dbReference>
<accession>A0A8J5KLV1</accession>
<dbReference type="AlphaFoldDB" id="A0A8J5KLV1"/>
<reference evidence="1 2" key="1">
    <citation type="submission" date="2020-08" db="EMBL/GenBank/DDBJ databases">
        <title>Plant Genome Project.</title>
        <authorList>
            <person name="Zhang R.-G."/>
        </authorList>
    </citation>
    <scope>NUCLEOTIDE SEQUENCE [LARGE SCALE GENOMIC DNA]</scope>
    <source>
        <tissue evidence="1">Rhizome</tissue>
    </source>
</reference>
<keyword evidence="2" id="KW-1185">Reference proteome</keyword>
<sequence length="56" mass="6928">MWRVLHQIFLQRQISKIVLVVQIRILQKLFMLQVFFLRYYINLANFSLKLSKNRSM</sequence>
<comment type="caution">
    <text evidence="1">The sequence shown here is derived from an EMBL/GenBank/DDBJ whole genome shotgun (WGS) entry which is preliminary data.</text>
</comment>
<proteinExistence type="predicted"/>
<dbReference type="EMBL" id="JACMSC010000014">
    <property type="protein sequence ID" value="KAG6489001.1"/>
    <property type="molecule type" value="Genomic_DNA"/>
</dbReference>
<evidence type="ECO:0000313" key="2">
    <source>
        <dbReference type="Proteomes" id="UP000734854"/>
    </source>
</evidence>
<gene>
    <name evidence="1" type="ORF">ZIOFF_050259</name>
</gene>
<organism evidence="1 2">
    <name type="scientific">Zingiber officinale</name>
    <name type="common">Ginger</name>
    <name type="synonym">Amomum zingiber</name>
    <dbReference type="NCBI Taxonomy" id="94328"/>
    <lineage>
        <taxon>Eukaryota</taxon>
        <taxon>Viridiplantae</taxon>
        <taxon>Streptophyta</taxon>
        <taxon>Embryophyta</taxon>
        <taxon>Tracheophyta</taxon>
        <taxon>Spermatophyta</taxon>
        <taxon>Magnoliopsida</taxon>
        <taxon>Liliopsida</taxon>
        <taxon>Zingiberales</taxon>
        <taxon>Zingiberaceae</taxon>
        <taxon>Zingiber</taxon>
    </lineage>
</organism>